<dbReference type="AlphaFoldDB" id="E3PW15"/>
<dbReference type="Gene3D" id="1.20.120.520">
    <property type="entry name" value="nmb1532 protein domain like"/>
    <property type="match status" value="1"/>
</dbReference>
<accession>E3PW15</accession>
<protein>
    <submittedName>
        <fullName evidence="2">Putative Hemerythrin HHE cation binding region</fullName>
    </submittedName>
</protein>
<proteinExistence type="predicted"/>
<dbReference type="PANTHER" id="PTHR35585">
    <property type="entry name" value="HHE DOMAIN PROTEIN (AFU_ORTHOLOGUE AFUA_4G00730)"/>
    <property type="match status" value="1"/>
</dbReference>
<keyword evidence="3" id="KW-1185">Reference proteome</keyword>
<dbReference type="KEGG" id="cst:CLOST_0504"/>
<dbReference type="PANTHER" id="PTHR35585:SF1">
    <property type="entry name" value="HHE DOMAIN PROTEIN (AFU_ORTHOLOGUE AFUA_4G00730)"/>
    <property type="match status" value="1"/>
</dbReference>
<evidence type="ECO:0000313" key="3">
    <source>
        <dbReference type="Proteomes" id="UP000007041"/>
    </source>
</evidence>
<dbReference type="eggNOG" id="COG5592">
    <property type="taxonomic scope" value="Bacteria"/>
</dbReference>
<sequence length="152" mass="18168">MDIFKEIKKEHEEFRKLSDEINETTDRAIKTRQSKFEKLYIDLTAHHEAEEAVLVPKLKENKDTKDMGLEILEEHHVIEDLLEKLKNLPVDDETWIIKFGVMKEIMEHHLDEEENEISEEAHKQFDQKTLDSLGEQFEIEEQKQKEKLLSQK</sequence>
<dbReference type="EMBL" id="FP565809">
    <property type="protein sequence ID" value="CBH20630.1"/>
    <property type="molecule type" value="Genomic_DNA"/>
</dbReference>
<gene>
    <name evidence="2" type="ordered locus">CLOST_0504</name>
</gene>
<evidence type="ECO:0000259" key="1">
    <source>
        <dbReference type="Pfam" id="PF01814"/>
    </source>
</evidence>
<name>E3PW15_ACESD</name>
<dbReference type="HOGENOM" id="CLU_079417_6_1_9"/>
<dbReference type="BioCyc" id="CSTI499177:GJE9-547-MONOMER"/>
<evidence type="ECO:0000313" key="2">
    <source>
        <dbReference type="EMBL" id="CBH20630.1"/>
    </source>
</evidence>
<dbReference type="InterPro" id="IPR012312">
    <property type="entry name" value="Hemerythrin-like"/>
</dbReference>
<feature type="domain" description="Hemerythrin-like" evidence="1">
    <location>
        <begin position="3"/>
        <end position="117"/>
    </location>
</feature>
<dbReference type="STRING" id="1511.CLOST_0504"/>
<dbReference type="Pfam" id="PF01814">
    <property type="entry name" value="Hemerythrin"/>
    <property type="match status" value="1"/>
</dbReference>
<organism evidence="2 3">
    <name type="scientific">Acetoanaerobium sticklandii (strain ATCC 12662 / DSM 519 / JCM 1433 / CCUG 9281 / NCIMB 10654 / HF)</name>
    <name type="common">Clostridium sticklandii</name>
    <dbReference type="NCBI Taxonomy" id="499177"/>
    <lineage>
        <taxon>Bacteria</taxon>
        <taxon>Bacillati</taxon>
        <taxon>Bacillota</taxon>
        <taxon>Clostridia</taxon>
        <taxon>Peptostreptococcales</taxon>
        <taxon>Filifactoraceae</taxon>
        <taxon>Acetoanaerobium</taxon>
    </lineage>
</organism>
<reference evidence="3" key="1">
    <citation type="journal article" date="2010" name="BMC Genomics">
        <title>Clostridium sticklandii, a specialist in amino acid degradation:revisiting its metabolism through its genome sequence.</title>
        <authorList>
            <person name="Fonknechten N."/>
            <person name="Chaussonnerie S."/>
            <person name="Tricot S."/>
            <person name="Lajus A."/>
            <person name="Andreesen J.R."/>
            <person name="Perchat N."/>
            <person name="Pelletier E."/>
            <person name="Gouyvenoux M."/>
            <person name="Barbe V."/>
            <person name="Salanoubat M."/>
            <person name="Le Paslier D."/>
            <person name="Weissenbach J."/>
            <person name="Cohen G.N."/>
            <person name="Kreimeyer A."/>
        </authorList>
    </citation>
    <scope>NUCLEOTIDE SEQUENCE [LARGE SCALE GENOMIC DNA]</scope>
    <source>
        <strain evidence="3">ATCC 12662 / DSM 519 / JCM 1433 / CCUG 9281 / NCIMB 10654 / HF</strain>
    </source>
</reference>
<dbReference type="Proteomes" id="UP000007041">
    <property type="component" value="Chromosome"/>
</dbReference>